<accession>A0A3D9HKC5</accession>
<dbReference type="SUPFAM" id="SSF54368">
    <property type="entry name" value="Glutamine synthetase, N-terminal domain"/>
    <property type="match status" value="1"/>
</dbReference>
<evidence type="ECO:0000256" key="3">
    <source>
        <dbReference type="PROSITE-ProRule" id="PRU01331"/>
    </source>
</evidence>
<organism evidence="6 7">
    <name type="scientific">Aestuariispira insulae</name>
    <dbReference type="NCBI Taxonomy" id="1461337"/>
    <lineage>
        <taxon>Bacteria</taxon>
        <taxon>Pseudomonadati</taxon>
        <taxon>Pseudomonadota</taxon>
        <taxon>Alphaproteobacteria</taxon>
        <taxon>Rhodospirillales</taxon>
        <taxon>Kiloniellaceae</taxon>
        <taxon>Aestuariispira</taxon>
    </lineage>
</organism>
<dbReference type="InterPro" id="IPR008146">
    <property type="entry name" value="Gln_synth_cat_dom"/>
</dbReference>
<protein>
    <submittedName>
        <fullName evidence="6">Glutamate--putrescine ligase</fullName>
    </submittedName>
</protein>
<evidence type="ECO:0000259" key="5">
    <source>
        <dbReference type="PROSITE" id="PS51987"/>
    </source>
</evidence>
<dbReference type="InterPro" id="IPR014746">
    <property type="entry name" value="Gln_synth/guanido_kin_cat_dom"/>
</dbReference>
<evidence type="ECO:0000256" key="1">
    <source>
        <dbReference type="ARBA" id="ARBA00001946"/>
    </source>
</evidence>
<evidence type="ECO:0000256" key="4">
    <source>
        <dbReference type="RuleBase" id="RU000384"/>
    </source>
</evidence>
<feature type="domain" description="GS catalytic" evidence="5">
    <location>
        <begin position="120"/>
        <end position="461"/>
    </location>
</feature>
<dbReference type="GO" id="GO:0006542">
    <property type="term" value="P:glutamine biosynthetic process"/>
    <property type="evidence" value="ECO:0007669"/>
    <property type="project" value="InterPro"/>
</dbReference>
<dbReference type="Pfam" id="PF00120">
    <property type="entry name" value="Gln-synt_C"/>
    <property type="match status" value="1"/>
</dbReference>
<dbReference type="Gene3D" id="3.30.590.10">
    <property type="entry name" value="Glutamine synthetase/guanido kinase, catalytic domain"/>
    <property type="match status" value="1"/>
</dbReference>
<comment type="caution">
    <text evidence="6">The sequence shown here is derived from an EMBL/GenBank/DDBJ whole genome shotgun (WGS) entry which is preliminary data.</text>
</comment>
<dbReference type="GO" id="GO:0004356">
    <property type="term" value="F:glutamine synthetase activity"/>
    <property type="evidence" value="ECO:0007669"/>
    <property type="project" value="InterPro"/>
</dbReference>
<sequence length="461" mass="50953">MADRINAAEMQEFLDQNPDVTGIDMLIPDANGVMRGKRIGVESAMKLVTEGVRMPFSTYFLDTTGQNCETLPYGTNDGDPDLPVFGVSGTISQVPWATLNTAQIIGTMEEDDGRPFFGDPRNVLRKALEPLSKMGLTPVVAVELEFYLLDTEMTPDGYAQVAQSGITTRRQTMTQCYGMDELYEFEGFIADIARTCRSQNIPADTAVKEYGAGQYEINLHHVGDPLKACDDAMMLKRAIKAVARNHGMVASFMAKPFAETAGCGLHIHVSLVDEDGNNYFAGPTDPETGVPMAATLRHAIGGLQEAMAESMAIFAPNANSYRRLQAGSYAPINTAWGSNNRTVSLRIPHCDERSVRVEHRVAGADANPYLVMAAVLAGIHHGLENEIDPGKPIEGNAYEQIKNDLPVHWHRAINFFRDGKILKPYLGEKFSDAFEGIRRFESAEFNKRIQPLDYEWYMRTV</sequence>
<keyword evidence="2 6" id="KW-0436">Ligase</keyword>
<dbReference type="SMART" id="SM01230">
    <property type="entry name" value="Gln-synt_C"/>
    <property type="match status" value="1"/>
</dbReference>
<dbReference type="PANTHER" id="PTHR43785">
    <property type="entry name" value="GAMMA-GLUTAMYLPUTRESCINE SYNTHETASE"/>
    <property type="match status" value="1"/>
</dbReference>
<dbReference type="SUPFAM" id="SSF55931">
    <property type="entry name" value="Glutamine synthetase/guanido kinase"/>
    <property type="match status" value="1"/>
</dbReference>
<comment type="similarity">
    <text evidence="3 4">Belongs to the glutamine synthetase family.</text>
</comment>
<dbReference type="AlphaFoldDB" id="A0A3D9HKC5"/>
<dbReference type="InterPro" id="IPR036651">
    <property type="entry name" value="Gln_synt_N_sf"/>
</dbReference>
<dbReference type="Proteomes" id="UP000256845">
    <property type="component" value="Unassembled WGS sequence"/>
</dbReference>
<dbReference type="PROSITE" id="PS51987">
    <property type="entry name" value="GS_CATALYTIC"/>
    <property type="match status" value="1"/>
</dbReference>
<dbReference type="OrthoDB" id="9807095at2"/>
<dbReference type="EMBL" id="QRDW01000005">
    <property type="protein sequence ID" value="RED49923.1"/>
    <property type="molecule type" value="Genomic_DNA"/>
</dbReference>
<reference evidence="6 7" key="1">
    <citation type="submission" date="2018-07" db="EMBL/GenBank/DDBJ databases">
        <title>Genomic Encyclopedia of Type Strains, Phase III (KMG-III): the genomes of soil and plant-associated and newly described type strains.</title>
        <authorList>
            <person name="Whitman W."/>
        </authorList>
    </citation>
    <scope>NUCLEOTIDE SEQUENCE [LARGE SCALE GENOMIC DNA]</scope>
    <source>
        <strain evidence="6 7">CECT 8488</strain>
    </source>
</reference>
<gene>
    <name evidence="6" type="ORF">DFP90_105296</name>
</gene>
<proteinExistence type="inferred from homology"/>
<name>A0A3D9HKC5_9PROT</name>
<evidence type="ECO:0000313" key="6">
    <source>
        <dbReference type="EMBL" id="RED49923.1"/>
    </source>
</evidence>
<evidence type="ECO:0000313" key="7">
    <source>
        <dbReference type="Proteomes" id="UP000256845"/>
    </source>
</evidence>
<dbReference type="GO" id="GO:0006598">
    <property type="term" value="P:polyamine catabolic process"/>
    <property type="evidence" value="ECO:0007669"/>
    <property type="project" value="TreeGrafter"/>
</dbReference>
<evidence type="ECO:0000256" key="2">
    <source>
        <dbReference type="ARBA" id="ARBA00022598"/>
    </source>
</evidence>
<keyword evidence="7" id="KW-1185">Reference proteome</keyword>
<dbReference type="PANTHER" id="PTHR43785:SF12">
    <property type="entry name" value="TYPE-1 GLUTAMINE SYNTHETASE 2"/>
    <property type="match status" value="1"/>
</dbReference>
<comment type="cofactor">
    <cofactor evidence="1">
        <name>Mg(2+)</name>
        <dbReference type="ChEBI" id="CHEBI:18420"/>
    </cofactor>
</comment>
<dbReference type="RefSeq" id="WP_115937154.1">
    <property type="nucleotide sequence ID" value="NZ_QRDW01000005.1"/>
</dbReference>